<evidence type="ECO:0000313" key="14">
    <source>
        <dbReference type="Proteomes" id="UP000240542"/>
    </source>
</evidence>
<dbReference type="GO" id="GO:0016616">
    <property type="term" value="F:oxidoreductase activity, acting on the CH-OH group of donors, NAD or NADP as acceptor"/>
    <property type="evidence" value="ECO:0007669"/>
    <property type="project" value="InterPro"/>
</dbReference>
<dbReference type="PANTHER" id="PTHR32092">
    <property type="entry name" value="6-PHOSPHO-BETA-GLUCOSIDASE-RELATED"/>
    <property type="match status" value="1"/>
</dbReference>
<dbReference type="SUPFAM" id="SSF56327">
    <property type="entry name" value="LDH C-terminal domain-like"/>
    <property type="match status" value="1"/>
</dbReference>
<evidence type="ECO:0000256" key="4">
    <source>
        <dbReference type="ARBA" id="ARBA00023027"/>
    </source>
</evidence>
<dbReference type="Gene3D" id="3.90.110.10">
    <property type="entry name" value="Lactate dehydrogenase/glycoside hydrolase, family 4, C-terminal"/>
    <property type="match status" value="1"/>
</dbReference>
<protein>
    <submittedName>
        <fullName evidence="13">6-phospho-beta-glucosidase</fullName>
    </submittedName>
</protein>
<comment type="cofactor">
    <cofactor evidence="11">
        <name>NAD(+)</name>
        <dbReference type="ChEBI" id="CHEBI:57540"/>
    </cofactor>
    <text evidence="11">Binds 1 NAD(+) per subunit.</text>
</comment>
<dbReference type="GO" id="GO:0046872">
    <property type="term" value="F:metal ion binding"/>
    <property type="evidence" value="ECO:0007669"/>
    <property type="project" value="UniProtKB-KW"/>
</dbReference>
<keyword evidence="3 11" id="KW-0378">Hydrolase</keyword>
<dbReference type="AlphaFoldDB" id="A0A2P8D129"/>
<name>A0A2P8D129_9ACTN</name>
<evidence type="ECO:0000256" key="9">
    <source>
        <dbReference type="PIRSR" id="PIRSR601088-3"/>
    </source>
</evidence>
<dbReference type="Gene3D" id="3.40.50.720">
    <property type="entry name" value="NAD(P)-binding Rossmann-like Domain"/>
    <property type="match status" value="1"/>
</dbReference>
<accession>A0A2P8D129</accession>
<dbReference type="GO" id="GO:0005975">
    <property type="term" value="P:carbohydrate metabolic process"/>
    <property type="evidence" value="ECO:0007669"/>
    <property type="project" value="InterPro"/>
</dbReference>
<dbReference type="PRINTS" id="PR00732">
    <property type="entry name" value="GLHYDRLASE4"/>
</dbReference>
<evidence type="ECO:0000256" key="8">
    <source>
        <dbReference type="PIRSR" id="PIRSR601088-2"/>
    </source>
</evidence>
<dbReference type="PANTHER" id="PTHR32092:SF5">
    <property type="entry name" value="6-PHOSPHO-BETA-GLUCOSIDASE"/>
    <property type="match status" value="1"/>
</dbReference>
<feature type="binding site" evidence="8">
    <location>
        <position position="115"/>
    </location>
    <ligand>
        <name>substrate</name>
    </ligand>
</feature>
<dbReference type="InterPro" id="IPR022616">
    <property type="entry name" value="Glyco_hydro_4_C"/>
</dbReference>
<feature type="binding site" evidence="9">
    <location>
        <position position="220"/>
    </location>
    <ligand>
        <name>Mn(2+)</name>
        <dbReference type="ChEBI" id="CHEBI:29035"/>
    </ligand>
</feature>
<evidence type="ECO:0000256" key="10">
    <source>
        <dbReference type="PIRSR" id="PIRSR601088-4"/>
    </source>
</evidence>
<keyword evidence="4 11" id="KW-0520">NAD</keyword>
<keyword evidence="9" id="KW-0533">Nickel</keyword>
<evidence type="ECO:0000259" key="12">
    <source>
        <dbReference type="Pfam" id="PF11975"/>
    </source>
</evidence>
<dbReference type="SUPFAM" id="SSF51735">
    <property type="entry name" value="NAD(P)-binding Rossmann-fold domains"/>
    <property type="match status" value="1"/>
</dbReference>
<evidence type="ECO:0000256" key="11">
    <source>
        <dbReference type="RuleBase" id="RU361152"/>
    </source>
</evidence>
<feature type="binding site" evidence="9">
    <location>
        <position position="190"/>
    </location>
    <ligand>
        <name>Mn(2+)</name>
        <dbReference type="ChEBI" id="CHEBI:29035"/>
    </ligand>
</feature>
<comment type="similarity">
    <text evidence="1 11">Belongs to the glycosyl hydrolase 4 family.</text>
</comment>
<dbReference type="InterPro" id="IPR036291">
    <property type="entry name" value="NAD(P)-bd_dom_sf"/>
</dbReference>
<keyword evidence="6 11" id="KW-0326">Glycosidase</keyword>
<keyword evidence="2 9" id="KW-0479">Metal-binding</keyword>
<dbReference type="GO" id="GO:0004553">
    <property type="term" value="F:hydrolase activity, hydrolyzing O-glycosyl compounds"/>
    <property type="evidence" value="ECO:0007669"/>
    <property type="project" value="InterPro"/>
</dbReference>
<dbReference type="Pfam" id="PF02056">
    <property type="entry name" value="Glyco_hydro_4"/>
    <property type="match status" value="1"/>
</dbReference>
<evidence type="ECO:0000256" key="6">
    <source>
        <dbReference type="ARBA" id="ARBA00023295"/>
    </source>
</evidence>
<feature type="active site" description="Proton donor" evidence="7">
    <location>
        <position position="191"/>
    </location>
</feature>
<reference evidence="13 14" key="1">
    <citation type="submission" date="2018-03" db="EMBL/GenBank/DDBJ databases">
        <title>Genomic Encyclopedia of Archaeal and Bacterial Type Strains, Phase II (KMG-II): from individual species to whole genera.</title>
        <authorList>
            <person name="Goeker M."/>
        </authorList>
    </citation>
    <scope>NUCLEOTIDE SEQUENCE [LARGE SCALE GENOMIC DNA]</scope>
    <source>
        <strain evidence="13 14">DSM 45312</strain>
    </source>
</reference>
<gene>
    <name evidence="13" type="ORF">CLV63_12143</name>
</gene>
<evidence type="ECO:0000256" key="5">
    <source>
        <dbReference type="ARBA" id="ARBA00023211"/>
    </source>
</evidence>
<proteinExistence type="inferred from homology"/>
<feature type="site" description="Increases basicity of active site Tyr" evidence="10">
    <location>
        <position position="131"/>
    </location>
</feature>
<dbReference type="RefSeq" id="WP_245929046.1">
    <property type="nucleotide sequence ID" value="NZ_PYGA01000021.1"/>
</dbReference>
<dbReference type="PROSITE" id="PS01324">
    <property type="entry name" value="GLYCOSYL_HYDROL_F4"/>
    <property type="match status" value="1"/>
</dbReference>
<evidence type="ECO:0000256" key="7">
    <source>
        <dbReference type="PIRSR" id="PIRSR601088-1"/>
    </source>
</evidence>
<evidence type="ECO:0000256" key="2">
    <source>
        <dbReference type="ARBA" id="ARBA00022723"/>
    </source>
</evidence>
<dbReference type="InterPro" id="IPR015955">
    <property type="entry name" value="Lactate_DH/Glyco_Ohase_4_C"/>
</dbReference>
<keyword evidence="5 9" id="KW-0464">Manganese</keyword>
<comment type="caution">
    <text evidence="13">The sequence shown here is derived from an EMBL/GenBank/DDBJ whole genome shotgun (WGS) entry which is preliminary data.</text>
</comment>
<sequence length="478" mass="50492">MAGTNAGTDAGADKGAAEMRLAILGGGGFRVPLVHRALLADSARADAVVDEVVLFDTDPRRLRAIGAVLDRQRDAHREAHGEPKLTVRAETDLEAAVRGCDLVFSAIRVGGAAGRVLDERVALDAGVLGQETVGAGGISYGLRTLPVARTIARAIAEHAPEAWVVNFTNPAGLVTEAMSAVLGDRVVGICDSPVGLGRRAARALGLDPARTRFDYAGLNHLGWLRGLRVGSRDVLPDLLADEAALGSFEEGQLFGAEWLRAIGALPNEYLHYYYMAREAHAAIAATVGGGGATRGEQIVAQQDTFYDEAAATPGDAFTLWDRTRLERESSYMADNRRAAGGIEREAADLDGGGYEEVALAVMRAITRDEPGRLIVNVRNRGALPGLDDDAVVEVPCLVDADGARPLAVAPLAGHQLSLVHAVKSVERDVIKAVHSGSRTLALRAFANHPLVDSVTTARTLLDGYLAAFPDLRTTLPHP</sequence>
<dbReference type="Pfam" id="PF11975">
    <property type="entry name" value="Glyco_hydro_4C"/>
    <property type="match status" value="1"/>
</dbReference>
<dbReference type="EMBL" id="PYGA01000021">
    <property type="protein sequence ID" value="PSK90918.1"/>
    <property type="molecule type" value="Genomic_DNA"/>
</dbReference>
<feature type="active site" description="Proton acceptor" evidence="7">
    <location>
        <position position="269"/>
    </location>
</feature>
<evidence type="ECO:0000256" key="3">
    <source>
        <dbReference type="ARBA" id="ARBA00022801"/>
    </source>
</evidence>
<keyword evidence="9" id="KW-0408">Iron</keyword>
<dbReference type="InterPro" id="IPR001088">
    <property type="entry name" value="Glyco_hydro_4"/>
</dbReference>
<feature type="domain" description="Glycosyl hydrolase family 4 C-terminal" evidence="12">
    <location>
        <begin position="215"/>
        <end position="451"/>
    </location>
</feature>
<organism evidence="13 14">
    <name type="scientific">Murinocardiopsis flavida</name>
    <dbReference type="NCBI Taxonomy" id="645275"/>
    <lineage>
        <taxon>Bacteria</taxon>
        <taxon>Bacillati</taxon>
        <taxon>Actinomycetota</taxon>
        <taxon>Actinomycetes</taxon>
        <taxon>Streptosporangiales</taxon>
        <taxon>Nocardiopsidaceae</taxon>
        <taxon>Murinocardiopsis</taxon>
    </lineage>
</organism>
<evidence type="ECO:0000313" key="13">
    <source>
        <dbReference type="EMBL" id="PSK90918.1"/>
    </source>
</evidence>
<dbReference type="CDD" id="cd05296">
    <property type="entry name" value="GH4_P_beta_glucosidase"/>
    <property type="match status" value="1"/>
</dbReference>
<dbReference type="InterPro" id="IPR019802">
    <property type="entry name" value="GlycHydrolase_4_CS"/>
</dbReference>
<dbReference type="Proteomes" id="UP000240542">
    <property type="component" value="Unassembled WGS sequence"/>
</dbReference>
<keyword evidence="9" id="KW-0170">Cobalt</keyword>
<evidence type="ECO:0000256" key="1">
    <source>
        <dbReference type="ARBA" id="ARBA00010141"/>
    </source>
</evidence>
<keyword evidence="14" id="KW-1185">Reference proteome</keyword>
<feature type="binding site" evidence="8">
    <location>
        <position position="169"/>
    </location>
    <ligand>
        <name>substrate</name>
    </ligand>
</feature>